<evidence type="ECO:0000256" key="3">
    <source>
        <dbReference type="SAM" id="Phobius"/>
    </source>
</evidence>
<name>A0A9Q0RM36_BLOTA</name>
<dbReference type="GO" id="GO:0016746">
    <property type="term" value="F:acyltransferase activity"/>
    <property type="evidence" value="ECO:0007669"/>
    <property type="project" value="InterPro"/>
</dbReference>
<feature type="transmembrane region" description="Helical" evidence="3">
    <location>
        <begin position="1952"/>
        <end position="1973"/>
    </location>
</feature>
<reference evidence="6" key="1">
    <citation type="submission" date="2022-12" db="EMBL/GenBank/DDBJ databases">
        <title>Genome assemblies of Blomia tropicalis.</title>
        <authorList>
            <person name="Cui Y."/>
        </authorList>
    </citation>
    <scope>NUCLEOTIDE SEQUENCE</scope>
    <source>
        <tissue evidence="6">Adult mites</tissue>
    </source>
</reference>
<gene>
    <name evidence="6" type="ORF">RDWZM_009193</name>
</gene>
<dbReference type="SUPFAM" id="SSF69593">
    <property type="entry name" value="Glycerol-3-phosphate (1)-acyltransferase"/>
    <property type="match status" value="1"/>
</dbReference>
<dbReference type="InterPro" id="IPR000742">
    <property type="entry name" value="EGF"/>
</dbReference>
<dbReference type="InterPro" id="IPR002123">
    <property type="entry name" value="Plipid/glycerol_acylTrfase"/>
</dbReference>
<dbReference type="CDD" id="cd00054">
    <property type="entry name" value="EGF_CA"/>
    <property type="match status" value="3"/>
</dbReference>
<dbReference type="SUPFAM" id="SSF49899">
    <property type="entry name" value="Concanavalin A-like lectins/glucanases"/>
    <property type="match status" value="6"/>
</dbReference>
<evidence type="ECO:0000313" key="7">
    <source>
        <dbReference type="Proteomes" id="UP001142055"/>
    </source>
</evidence>
<dbReference type="Pfam" id="PF10639">
    <property type="entry name" value="TMEM234"/>
    <property type="match status" value="1"/>
</dbReference>
<organism evidence="6 7">
    <name type="scientific">Blomia tropicalis</name>
    <name type="common">Mite</name>
    <dbReference type="NCBI Taxonomy" id="40697"/>
    <lineage>
        <taxon>Eukaryota</taxon>
        <taxon>Metazoa</taxon>
        <taxon>Ecdysozoa</taxon>
        <taxon>Arthropoda</taxon>
        <taxon>Chelicerata</taxon>
        <taxon>Arachnida</taxon>
        <taxon>Acari</taxon>
        <taxon>Acariformes</taxon>
        <taxon>Sarcoptiformes</taxon>
        <taxon>Astigmata</taxon>
        <taxon>Glycyphagoidea</taxon>
        <taxon>Echimyopodidae</taxon>
        <taxon>Blomia</taxon>
    </lineage>
</organism>
<keyword evidence="3" id="KW-0472">Membrane</keyword>
<dbReference type="SUPFAM" id="SSF56496">
    <property type="entry name" value="Fibrinogen C-terminal domain-like"/>
    <property type="match status" value="1"/>
</dbReference>
<evidence type="ECO:0000313" key="6">
    <source>
        <dbReference type="EMBL" id="KAJ6218036.1"/>
    </source>
</evidence>
<feature type="domain" description="Laminin G" evidence="4">
    <location>
        <begin position="1704"/>
        <end position="1896"/>
    </location>
</feature>
<dbReference type="EMBL" id="JAPWDV010000003">
    <property type="protein sequence ID" value="KAJ6218036.1"/>
    <property type="molecule type" value="Genomic_DNA"/>
</dbReference>
<dbReference type="PROSITE" id="PS50025">
    <property type="entry name" value="LAM_G_DOMAIN"/>
    <property type="match status" value="6"/>
</dbReference>
<feature type="domain" description="EGF-like" evidence="5">
    <location>
        <begin position="1414"/>
        <end position="1451"/>
    </location>
</feature>
<feature type="domain" description="Laminin G" evidence="4">
    <location>
        <begin position="611"/>
        <end position="817"/>
    </location>
</feature>
<comment type="caution">
    <text evidence="6">The sequence shown here is derived from an EMBL/GenBank/DDBJ whole genome shotgun (WGS) entry which is preliminary data.</text>
</comment>
<keyword evidence="3" id="KW-1133">Transmembrane helix</keyword>
<evidence type="ECO:0000259" key="4">
    <source>
        <dbReference type="PROSITE" id="PS50025"/>
    </source>
</evidence>
<dbReference type="InterPro" id="IPR018908">
    <property type="entry name" value="TMEM234"/>
</dbReference>
<dbReference type="Gene3D" id="2.10.25.10">
    <property type="entry name" value="Laminin"/>
    <property type="match status" value="3"/>
</dbReference>
<dbReference type="CDD" id="cd07987">
    <property type="entry name" value="LPLAT_MGAT-like"/>
    <property type="match status" value="1"/>
</dbReference>
<feature type="domain" description="Laminin G" evidence="4">
    <location>
        <begin position="1456"/>
        <end position="1662"/>
    </location>
</feature>
<sequence>MISFGHLLAVGGGILWGLSTPLMKANSYQLVNGTKSNFIANVLFVLKSLLLNWKFLASFGLNQLGSVLYTASLSYNPMTISVPISNSVNLAIIVMIGYEIERKRYWSGALHAIAVMWEAHGYIWYGYEVDGLDNIPDNGPALLVYYHGAIPIDYYYLSAKCLLYKKRLIYSVGDRFLFKIPGWTSLMEVLKVFPGSISTCVKVLDEGNLLAISPGGVREAQFGTENYELVWTGRVGFAKVALQSGVPIIPIFTQNIREAFRTVQIGRSFFRAIYDKYKFPLMAIYGGFPVKLKTIVGEPIIVDPKLSAGEISEQVANVLEEMIRKNQQIPGQIIRSLLQRFYKSTPEKCQAVENSNSSHLVVSKSFTLAQSDSHILLNANGTVAQRLFASKREISFDFRTRNPNGIILYETFAINSLHIGEYSLLLALLNGRFQVLLEYQGQQDGLTIGYSFNRDLLHRVTLYINPELGFLNIRVNATESTKYYKSLYFNFTSTQLSNDDGDDPTIVSTYRLSFGGLSFTNQTSFYHLNGYQNFVGCIGNINLVSRSNESNFGTLSQSVLSFHQITDGCVDQCAQLNLCSRRARCVNYYNSKQCDCFGTELEDWHCRSVNYTVLTLRGHSTISYKAYEYLSKSYSDQHLVGLHIRTLHDSVLFTALSETSKTYLILNLKNGFLNVLYNLGHNPKNYIFNDFKLIDNEWHNITLIQQHSQIFVYLDVNTSHTIVLDETDPYFNFDPGNIYNVFGKFLTEKLFVTEIYVGGFPSNLNITNLKLPIYLPNKKFVGCLKHVYFNSVNVLYELKRGNRAAKYHSLFDIELGCKKITAVPITIQPNSYFRVGINRTQSFDLEFEFRLRRLNSRIANGTFITGENEKRRWHLQLRKLDVKLSIEHPTIRQIRWTLSNDNSLNISTWNKVTIEAKSDGFIKMTVNEFSVQGKYDLSVESFRSEITIGSVDARFPFIGCIRNLLVNHERLEPRTLSDQGLVVGRVSLDDCRLLDPCNRPNPCEHGGVCVPVPENGTFWCDCSNTGYIGQTCHFSVYRKSCEEIYHMDKRHSGIFMIDIDRNGPFPPAHVICDLIHNENGTVSYRTVIEHNIQHQMIVREKGQRDNLVMDVVYRDFNREMLHHLVRRADRCQQYVKYECNDAPLSLSSYTLLYSTIPDKKLNHIEGSIEKGCKCGSSPNSCIDQRKNCNCDSEHSGWKHDEGTLTNANDVGITKMFFLQLPNMTSESEAHLFLGNLNTQKYQITFKTKQSYLQVPGWIGRELGISFRTTASKAVIFFQSHLDSRSTYFKAEIISENEIRFEYSLLNRKNVVIISSGHCLNCGQWQHVWIERNDNQMRVSINQNSRIMYLPNNDKFINFDGKLFVGGAPLDYLKGLKIHLGFIGCLRGLVIDDEVINLHQYLDYRRKPNIESGCRPYCKPNLCQNQGHCVEKWGSYECRCANPIAHSGPNCEININENSMTFKSQYYVRQEIVSNNRIKSILQDDIVLSFRTHSHSALLLYAHDTHNNFIQLHVQNGTTVVFTFNWLRRIVRREINVGTALNSGQPIQVKVDRSYKNSSNFIVNQKSLYVPYPVTLLKDNPISKSWLAGQEYELINLNNPQGSRWLNNELYVGGFESVEGVSRLPGFVGCIQGLKVGKQLVDLKQIALDSNGTELGKHVKAGCNMLCDQMPCKNGGICTEVWGETTKCDCNSTSYRGNLCDIDIGASFQKDSSVMYFLENNETLDFTNISISFAFSTSNVDNSTIFLLRYANSTRYLHIAVLDDGQLMVEEDNGHDIYQSVILEEDTFLDSHRHWVHYFRKEGSAQVIVDSRIYILTGVNFLETLKNSPQATENVIIIGSNRINNQDMEPFSSFKGCISNIDIMLDDFKIDPFESAFGIRSGLSNVKVVGQVTQGICASFHTHREIISNQAIQMTVTRSNQREIWLNRPKPSLVRFNRTNKSSQQSGHMHRNIIIAVCAVYLLLILIFICIYLWKVDRHYKLLKFQGETPFFHKKPNLKKRTSQFAL</sequence>
<feature type="domain" description="EGF-like" evidence="5">
    <location>
        <begin position="1663"/>
        <end position="1700"/>
    </location>
</feature>
<feature type="domain" description="EGF-like" evidence="5">
    <location>
        <begin position="993"/>
        <end position="1033"/>
    </location>
</feature>
<dbReference type="InterPro" id="IPR013320">
    <property type="entry name" value="ConA-like_dom_sf"/>
</dbReference>
<dbReference type="Pfam" id="PF02210">
    <property type="entry name" value="Laminin_G_2"/>
    <property type="match status" value="4"/>
</dbReference>
<dbReference type="InterPro" id="IPR036056">
    <property type="entry name" value="Fibrinogen-like_C"/>
</dbReference>
<dbReference type="Proteomes" id="UP001142055">
    <property type="component" value="Chromosome 3"/>
</dbReference>
<evidence type="ECO:0000256" key="1">
    <source>
        <dbReference type="ARBA" id="ARBA00023157"/>
    </source>
</evidence>
<dbReference type="PROSITE" id="PS50026">
    <property type="entry name" value="EGF_3"/>
    <property type="match status" value="3"/>
</dbReference>
<feature type="disulfide bond" evidence="2">
    <location>
        <begin position="1003"/>
        <end position="1020"/>
    </location>
</feature>
<keyword evidence="1 2" id="KW-1015">Disulfide bond</keyword>
<dbReference type="InterPro" id="IPR001791">
    <property type="entry name" value="Laminin_G"/>
</dbReference>
<dbReference type="InterPro" id="IPR050372">
    <property type="entry name" value="Neurexin-related_CASP"/>
</dbReference>
<keyword evidence="2" id="KW-0245">EGF-like domain</keyword>
<evidence type="ECO:0000256" key="2">
    <source>
        <dbReference type="PROSITE-ProRule" id="PRU00076"/>
    </source>
</evidence>
<dbReference type="OMA" id="YDCIKAP"/>
<dbReference type="Pfam" id="PF00008">
    <property type="entry name" value="EGF"/>
    <property type="match status" value="1"/>
</dbReference>
<feature type="domain" description="Laminin G" evidence="4">
    <location>
        <begin position="1241"/>
        <end position="1413"/>
    </location>
</feature>
<dbReference type="SMART" id="SM00181">
    <property type="entry name" value="EGF"/>
    <property type="match status" value="4"/>
</dbReference>
<comment type="caution">
    <text evidence="2">Lacks conserved residue(s) required for the propagation of feature annotation.</text>
</comment>
<accession>A0A9Q0RM36</accession>
<dbReference type="Pfam" id="PF01553">
    <property type="entry name" value="Acyltransferase"/>
    <property type="match status" value="1"/>
</dbReference>
<dbReference type="PANTHER" id="PTHR15036">
    <property type="entry name" value="PIKACHURIN-LIKE PROTEIN"/>
    <property type="match status" value="1"/>
</dbReference>
<dbReference type="Gene3D" id="2.60.120.1000">
    <property type="match status" value="1"/>
</dbReference>
<feature type="domain" description="Laminin G" evidence="4">
    <location>
        <begin position="364"/>
        <end position="569"/>
    </location>
</feature>
<keyword evidence="3" id="KW-0812">Transmembrane</keyword>
<keyword evidence="7" id="KW-1185">Reference proteome</keyword>
<dbReference type="CDD" id="cd00110">
    <property type="entry name" value="LamG"/>
    <property type="match status" value="4"/>
</dbReference>
<dbReference type="PANTHER" id="PTHR15036:SF49">
    <property type="entry name" value="AXOTACTIN"/>
    <property type="match status" value="1"/>
</dbReference>
<protein>
    <submittedName>
        <fullName evidence="6">Uncharacterized protein</fullName>
    </submittedName>
</protein>
<dbReference type="Gene3D" id="2.60.120.200">
    <property type="match status" value="6"/>
</dbReference>
<evidence type="ECO:0000259" key="5">
    <source>
        <dbReference type="PROSITE" id="PS50026"/>
    </source>
</evidence>
<dbReference type="GO" id="GO:0016020">
    <property type="term" value="C:membrane"/>
    <property type="evidence" value="ECO:0007669"/>
    <property type="project" value="UniProtKB-SubCell"/>
</dbReference>
<dbReference type="SMART" id="SM00282">
    <property type="entry name" value="LamG"/>
    <property type="match status" value="6"/>
</dbReference>
<proteinExistence type="predicted"/>
<feature type="domain" description="Laminin G" evidence="4">
    <location>
        <begin position="822"/>
        <end position="991"/>
    </location>
</feature>